<dbReference type="PANTHER" id="PTHR46263:SF1">
    <property type="entry name" value="ARMADILLO REPEAT-CONTAINING PROTEIN 7"/>
    <property type="match status" value="1"/>
</dbReference>
<sequence>MFTRKDQLLKRTPKDGIDRKVYLKLLHDEFYESKSLNAKEQVLANLANFAYDPVNYEFIREIGIIDLFLENLQGNNSTIAKYSLGGICNLCLDPENREYIIYNEGIERVMKYLNSSNVEVIADAMTTLQFLITHETRDIICNTDTINKLLHIQKSEDPRLKNLATIFLDDYFQREQVEICKSIYGHFTVTE</sequence>
<dbReference type="AlphaFoldDB" id="A0A6M2DIP9"/>
<dbReference type="InterPro" id="IPR011989">
    <property type="entry name" value="ARM-like"/>
</dbReference>
<proteinExistence type="predicted"/>
<name>A0A6M2DIP9_XENCH</name>
<evidence type="ECO:0000313" key="1">
    <source>
        <dbReference type="EMBL" id="NOV45774.1"/>
    </source>
</evidence>
<organism evidence="1">
    <name type="scientific">Xenopsylla cheopis</name>
    <name type="common">Oriental rat flea</name>
    <name type="synonym">Pulex cheopis</name>
    <dbReference type="NCBI Taxonomy" id="163159"/>
    <lineage>
        <taxon>Eukaryota</taxon>
        <taxon>Metazoa</taxon>
        <taxon>Ecdysozoa</taxon>
        <taxon>Arthropoda</taxon>
        <taxon>Hexapoda</taxon>
        <taxon>Insecta</taxon>
        <taxon>Pterygota</taxon>
        <taxon>Neoptera</taxon>
        <taxon>Endopterygota</taxon>
        <taxon>Siphonaptera</taxon>
        <taxon>Pulicidae</taxon>
        <taxon>Xenopsyllinae</taxon>
        <taxon>Xenopsylla</taxon>
    </lineage>
</organism>
<dbReference type="PANTHER" id="PTHR46263">
    <property type="entry name" value="ARMADILLO REPEAT-CONTAINING PROTEIN 7"/>
    <property type="match status" value="1"/>
</dbReference>
<dbReference type="InterPro" id="IPR042462">
    <property type="entry name" value="ARMC7"/>
</dbReference>
<accession>A0A6M2DIP9</accession>
<dbReference type="Gene3D" id="1.25.10.10">
    <property type="entry name" value="Leucine-rich Repeat Variant"/>
    <property type="match status" value="1"/>
</dbReference>
<reference evidence="1" key="1">
    <citation type="submission" date="2020-03" db="EMBL/GenBank/DDBJ databases">
        <title>Transcriptomic Profiling of the Digestive Tract of the Rat Flea, Xenopsylla cheopis, Following Blood Feeding and Infection with Yersinia pestis.</title>
        <authorList>
            <person name="Bland D.M."/>
            <person name="Martens C.A."/>
            <person name="Virtaneva K."/>
            <person name="Kanakabandi K."/>
            <person name="Long D."/>
            <person name="Rosenke R."/>
            <person name="Saturday G.A."/>
            <person name="Hoyt F.H."/>
            <person name="Bruno D.P."/>
            <person name="Ribeiro J.M.C."/>
            <person name="Hinnebusch J."/>
        </authorList>
    </citation>
    <scope>NUCLEOTIDE SEQUENCE</scope>
</reference>
<protein>
    <submittedName>
        <fullName evidence="1">Putative armadillo repeat-containing protein 7 neodiprion lecontei</fullName>
    </submittedName>
</protein>
<dbReference type="SUPFAM" id="SSF48371">
    <property type="entry name" value="ARM repeat"/>
    <property type="match status" value="1"/>
</dbReference>
<dbReference type="InterPro" id="IPR016024">
    <property type="entry name" value="ARM-type_fold"/>
</dbReference>
<dbReference type="EMBL" id="GIIL01002048">
    <property type="protein sequence ID" value="NOV45774.1"/>
    <property type="molecule type" value="Transcribed_RNA"/>
</dbReference>